<feature type="repeat" description="ANK" evidence="1">
    <location>
        <begin position="276"/>
        <end position="308"/>
    </location>
</feature>
<reference evidence="3" key="1">
    <citation type="submission" date="2025-08" db="UniProtKB">
        <authorList>
            <consortium name="RefSeq"/>
        </authorList>
    </citation>
    <scope>IDENTIFICATION</scope>
</reference>
<dbReference type="SUPFAM" id="SSF48403">
    <property type="entry name" value="Ankyrin repeat"/>
    <property type="match status" value="2"/>
</dbReference>
<sequence>MLLSHGADANVVDSQGQTSLHYAASSGWLDIMCLLLEAGADANVANTKSGATPLMKAVTEGKEATVRMNSLYMAACSGQLDIVRLLLEAGANANAADSYGVTSLHIAACPGRLDIMRLLLEAGADPNVAETKSGDTPLMWAVTEGEEAVVRMLLSHGADANAADSYGQTSLYHAACFGRLDIVRLLLEAGADANAADSYGVTSLHIAACYRQLDIVRLLLEAGADPNVAETNKGETPLMRAVEEDEQMMERILLSHGVDAYTADSQGETSLYHASHGQTSLHTAALSGQLDIMRMLLEAGVDLNVAATEEMKSFTALHYSCDRLRTEMITHLLKHGADPNLVDCNKRTPLAIIGSQAEAGADPNVTTTKSGETPLMKVMRKCEEAHERVNKLTHDGDYLDRQASIYQYLETCSGRLDIMRLLLEAGADPNVADTDSRDTPLMMAMLLSHGADANAADSYGWTSLYDAARSGRLDIMRLLLEAGADPNVADTSGETPMMMAVNKVGKAGGALGSGGPKAYLSAVHALAILQA</sequence>
<dbReference type="PROSITE" id="PS50088">
    <property type="entry name" value="ANK_REPEAT"/>
    <property type="match status" value="10"/>
</dbReference>
<name>A0ABM1F3T5_PRICU</name>
<feature type="repeat" description="ANK" evidence="1">
    <location>
        <begin position="312"/>
        <end position="344"/>
    </location>
</feature>
<dbReference type="Pfam" id="PF00023">
    <property type="entry name" value="Ank"/>
    <property type="match status" value="1"/>
</dbReference>
<feature type="repeat" description="ANK" evidence="1">
    <location>
        <begin position="459"/>
        <end position="491"/>
    </location>
</feature>
<evidence type="ECO:0000313" key="3">
    <source>
        <dbReference type="RefSeq" id="XP_014679106.1"/>
    </source>
</evidence>
<feature type="repeat" description="ANK" evidence="1">
    <location>
        <begin position="199"/>
        <end position="231"/>
    </location>
</feature>
<keyword evidence="1" id="KW-0040">ANK repeat</keyword>
<feature type="repeat" description="ANK" evidence="1">
    <location>
        <begin position="233"/>
        <end position="265"/>
    </location>
</feature>
<feature type="repeat" description="ANK" evidence="1">
    <location>
        <begin position="133"/>
        <end position="165"/>
    </location>
</feature>
<dbReference type="Pfam" id="PF12796">
    <property type="entry name" value="Ank_2"/>
    <property type="match status" value="5"/>
</dbReference>
<dbReference type="PANTHER" id="PTHR46224:SF64">
    <property type="entry name" value="IQ MOTIF AND ANKYRIN REPEAT DOMAIN-CONTAINING PROTEIN 1"/>
    <property type="match status" value="1"/>
</dbReference>
<feature type="repeat" description="ANK" evidence="1">
    <location>
        <begin position="15"/>
        <end position="47"/>
    </location>
</feature>
<feature type="repeat" description="ANK" evidence="1">
    <location>
        <begin position="166"/>
        <end position="198"/>
    </location>
</feature>
<feature type="repeat" description="ANK" evidence="1">
    <location>
        <begin position="66"/>
        <end position="98"/>
    </location>
</feature>
<organism evidence="2 3">
    <name type="scientific">Priapulus caudatus</name>
    <name type="common">Priapulid worm</name>
    <dbReference type="NCBI Taxonomy" id="37621"/>
    <lineage>
        <taxon>Eukaryota</taxon>
        <taxon>Metazoa</taxon>
        <taxon>Ecdysozoa</taxon>
        <taxon>Scalidophora</taxon>
        <taxon>Priapulida</taxon>
        <taxon>Priapulimorpha</taxon>
        <taxon>Priapulimorphida</taxon>
        <taxon>Priapulidae</taxon>
        <taxon>Priapulus</taxon>
    </lineage>
</organism>
<dbReference type="RefSeq" id="XP_014679106.1">
    <property type="nucleotide sequence ID" value="XM_014823620.1"/>
</dbReference>
<dbReference type="PRINTS" id="PR01415">
    <property type="entry name" value="ANKYRIN"/>
</dbReference>
<protein>
    <submittedName>
        <fullName evidence="3">Ankyrin repeat protein RF_0381</fullName>
    </submittedName>
</protein>
<dbReference type="SMART" id="SM00248">
    <property type="entry name" value="ANK"/>
    <property type="match status" value="11"/>
</dbReference>
<dbReference type="InterPro" id="IPR051616">
    <property type="entry name" value="Cul2-RING_E3_ligase_SR"/>
</dbReference>
<dbReference type="PANTHER" id="PTHR46224">
    <property type="entry name" value="ANKYRIN REPEAT FAMILY PROTEIN"/>
    <property type="match status" value="1"/>
</dbReference>
<accession>A0ABM1F3T5</accession>
<evidence type="ECO:0000313" key="2">
    <source>
        <dbReference type="Proteomes" id="UP000695022"/>
    </source>
</evidence>
<dbReference type="InterPro" id="IPR002110">
    <property type="entry name" value="Ankyrin_rpt"/>
</dbReference>
<dbReference type="Proteomes" id="UP000695022">
    <property type="component" value="Unplaced"/>
</dbReference>
<keyword evidence="2" id="KW-1185">Reference proteome</keyword>
<gene>
    <name evidence="3" type="primary">LOC106818954</name>
</gene>
<dbReference type="InterPro" id="IPR036770">
    <property type="entry name" value="Ankyrin_rpt-contain_sf"/>
</dbReference>
<dbReference type="GeneID" id="106818954"/>
<feature type="repeat" description="ANK" evidence="1">
    <location>
        <begin position="99"/>
        <end position="131"/>
    </location>
</feature>
<dbReference type="Gene3D" id="1.25.40.20">
    <property type="entry name" value="Ankyrin repeat-containing domain"/>
    <property type="match status" value="7"/>
</dbReference>
<dbReference type="PROSITE" id="PS50297">
    <property type="entry name" value="ANK_REP_REGION"/>
    <property type="match status" value="10"/>
</dbReference>
<evidence type="ECO:0000256" key="1">
    <source>
        <dbReference type="PROSITE-ProRule" id="PRU00023"/>
    </source>
</evidence>
<proteinExistence type="predicted"/>